<evidence type="ECO:0000256" key="3">
    <source>
        <dbReference type="ARBA" id="ARBA00022840"/>
    </source>
</evidence>
<evidence type="ECO:0000313" key="5">
    <source>
        <dbReference type="EMBL" id="MEO3717126.1"/>
    </source>
</evidence>
<proteinExistence type="predicted"/>
<evidence type="ECO:0000256" key="2">
    <source>
        <dbReference type="ARBA" id="ARBA00022741"/>
    </source>
</evidence>
<dbReference type="Gene3D" id="3.40.50.300">
    <property type="entry name" value="P-loop containing nucleotide triphosphate hydrolases"/>
    <property type="match status" value="1"/>
</dbReference>
<dbReference type="SUPFAM" id="SSF52540">
    <property type="entry name" value="P-loop containing nucleoside triphosphate hydrolases"/>
    <property type="match status" value="1"/>
</dbReference>
<reference evidence="5" key="2">
    <citation type="submission" date="2024-05" db="EMBL/GenBank/DDBJ databases">
        <authorList>
            <person name="Wolfe A."/>
        </authorList>
    </citation>
    <scope>NUCLEOTIDE SEQUENCE</scope>
    <source>
        <strain evidence="5">UMB1064</strain>
    </source>
</reference>
<comment type="caution">
    <text evidence="5">The sequence shown here is derived from an EMBL/GenBank/DDBJ whole genome shotgun (WGS) entry which is preliminary data.</text>
</comment>
<dbReference type="CDD" id="cd03255">
    <property type="entry name" value="ABC_MJ0796_LolCDE_FtsE"/>
    <property type="match status" value="1"/>
</dbReference>
<keyword evidence="3 5" id="KW-0067">ATP-binding</keyword>
<dbReference type="InterPro" id="IPR003593">
    <property type="entry name" value="AAA+_ATPase"/>
</dbReference>
<dbReference type="RefSeq" id="WP_048734869.1">
    <property type="nucleotide sequence ID" value="NZ_JAFJMG010000049.1"/>
</dbReference>
<sequence length="264" mass="28065">MTTYIDNKAPVALALKNISLTVQDGENKRTILDDISLKIRAGEVVGLVGPSGSGKSTLLTIAGCLKSADTGHVTLYSIKQDANDAGADESAERTAIDLSARGADAAKVRREHVGIVFQQPNLLPALTVKQQLIAMRRLGRVFGWPAGGRREAEKRADELLEAVGLEGLGDRRVSQLSGGQQARVNVARALMNEPEVLLVDEPTAALDQKSAGAVTRLIMDVTRKMGVATLYITHDLGQLHGADRIVEMVDGKLQASDAGLVATR</sequence>
<dbReference type="PROSITE" id="PS50893">
    <property type="entry name" value="ABC_TRANSPORTER_2"/>
    <property type="match status" value="1"/>
</dbReference>
<dbReference type="Pfam" id="PF00005">
    <property type="entry name" value="ABC_tran"/>
    <property type="match status" value="1"/>
</dbReference>
<dbReference type="GO" id="GO:0022857">
    <property type="term" value="F:transmembrane transporter activity"/>
    <property type="evidence" value="ECO:0007669"/>
    <property type="project" value="TreeGrafter"/>
</dbReference>
<dbReference type="EMBL" id="JASOOY020000020">
    <property type="protein sequence ID" value="MEO3717126.1"/>
    <property type="molecule type" value="Genomic_DNA"/>
</dbReference>
<reference evidence="5" key="1">
    <citation type="submission" date="2023-05" db="EMBL/GenBank/DDBJ databases">
        <authorList>
            <person name="Du J."/>
        </authorList>
    </citation>
    <scope>NUCLEOTIDE SEQUENCE</scope>
    <source>
        <strain evidence="5">UMB1064</strain>
    </source>
</reference>
<evidence type="ECO:0000256" key="1">
    <source>
        <dbReference type="ARBA" id="ARBA00022448"/>
    </source>
</evidence>
<accession>A0AAW9STS3</accession>
<dbReference type="PANTHER" id="PTHR24220:SF685">
    <property type="entry name" value="ABC TRANSPORTER RELATED"/>
    <property type="match status" value="1"/>
</dbReference>
<evidence type="ECO:0000313" key="6">
    <source>
        <dbReference type="Proteomes" id="UP001223646"/>
    </source>
</evidence>
<dbReference type="AlphaFoldDB" id="A0AAW9STS3"/>
<dbReference type="InterPro" id="IPR003439">
    <property type="entry name" value="ABC_transporter-like_ATP-bd"/>
</dbReference>
<dbReference type="InterPro" id="IPR015854">
    <property type="entry name" value="ABC_transpr_LolD-like"/>
</dbReference>
<dbReference type="InterPro" id="IPR027417">
    <property type="entry name" value="P-loop_NTPase"/>
</dbReference>
<dbReference type="GO" id="GO:0005524">
    <property type="term" value="F:ATP binding"/>
    <property type="evidence" value="ECO:0007669"/>
    <property type="project" value="UniProtKB-KW"/>
</dbReference>
<dbReference type="InterPro" id="IPR017871">
    <property type="entry name" value="ABC_transporter-like_CS"/>
</dbReference>
<keyword evidence="2" id="KW-0547">Nucleotide-binding</keyword>
<dbReference type="InterPro" id="IPR017911">
    <property type="entry name" value="MacB-like_ATP-bd"/>
</dbReference>
<dbReference type="PROSITE" id="PS00211">
    <property type="entry name" value="ABC_TRANSPORTER_1"/>
    <property type="match status" value="1"/>
</dbReference>
<protein>
    <submittedName>
        <fullName evidence="5">ABC transporter ATP-binding protein</fullName>
    </submittedName>
</protein>
<dbReference type="GO" id="GO:0016887">
    <property type="term" value="F:ATP hydrolysis activity"/>
    <property type="evidence" value="ECO:0007669"/>
    <property type="project" value="InterPro"/>
</dbReference>
<keyword evidence="1" id="KW-0813">Transport</keyword>
<evidence type="ECO:0000259" key="4">
    <source>
        <dbReference type="PROSITE" id="PS50893"/>
    </source>
</evidence>
<gene>
    <name evidence="5" type="ORF">QP460_005935</name>
</gene>
<dbReference type="PANTHER" id="PTHR24220">
    <property type="entry name" value="IMPORT ATP-BINDING PROTEIN"/>
    <property type="match status" value="1"/>
</dbReference>
<name>A0AAW9STS3_CORAY</name>
<organism evidence="5 6">
    <name type="scientific">Corynebacterium amycolatum</name>
    <dbReference type="NCBI Taxonomy" id="43765"/>
    <lineage>
        <taxon>Bacteria</taxon>
        <taxon>Bacillati</taxon>
        <taxon>Actinomycetota</taxon>
        <taxon>Actinomycetes</taxon>
        <taxon>Mycobacteriales</taxon>
        <taxon>Corynebacteriaceae</taxon>
        <taxon>Corynebacterium</taxon>
    </lineage>
</organism>
<feature type="domain" description="ABC transporter" evidence="4">
    <location>
        <begin position="13"/>
        <end position="263"/>
    </location>
</feature>
<dbReference type="Proteomes" id="UP001223646">
    <property type="component" value="Unassembled WGS sequence"/>
</dbReference>
<dbReference type="GO" id="GO:0005886">
    <property type="term" value="C:plasma membrane"/>
    <property type="evidence" value="ECO:0007669"/>
    <property type="project" value="TreeGrafter"/>
</dbReference>
<dbReference type="SMART" id="SM00382">
    <property type="entry name" value="AAA"/>
    <property type="match status" value="1"/>
</dbReference>